<reference evidence="1" key="1">
    <citation type="submission" date="2020-02" db="EMBL/GenBank/DDBJ databases">
        <authorList>
            <person name="Meier V. D."/>
        </authorList>
    </citation>
    <scope>NUCLEOTIDE SEQUENCE</scope>
    <source>
        <strain evidence="1">AVDCRST_MAG12</strain>
    </source>
</reference>
<name>A0A6J4SWD9_9ACTN</name>
<evidence type="ECO:0000313" key="1">
    <source>
        <dbReference type="EMBL" id="CAA9507013.1"/>
    </source>
</evidence>
<accession>A0A6J4SWD9</accession>
<proteinExistence type="predicted"/>
<sequence length="46" mass="4972">MTAETPIVRHAARVVSLEGDHRVLLVGLSPGGAVLPREELVAVLRW</sequence>
<dbReference type="EMBL" id="CADCVK010000422">
    <property type="protein sequence ID" value="CAA9507013.1"/>
    <property type="molecule type" value="Genomic_DNA"/>
</dbReference>
<dbReference type="AlphaFoldDB" id="A0A6J4SWD9"/>
<gene>
    <name evidence="1" type="ORF">AVDCRST_MAG12-3016</name>
</gene>
<protein>
    <submittedName>
        <fullName evidence="1">Uncharacterized protein</fullName>
    </submittedName>
</protein>
<organism evidence="1">
    <name type="scientific">uncultured Rubrobacteraceae bacterium</name>
    <dbReference type="NCBI Taxonomy" id="349277"/>
    <lineage>
        <taxon>Bacteria</taxon>
        <taxon>Bacillati</taxon>
        <taxon>Actinomycetota</taxon>
        <taxon>Rubrobacteria</taxon>
        <taxon>Rubrobacterales</taxon>
        <taxon>Rubrobacteraceae</taxon>
        <taxon>environmental samples</taxon>
    </lineage>
</organism>